<feature type="compositionally biased region" description="Polar residues" evidence="9">
    <location>
        <begin position="1"/>
        <end position="11"/>
    </location>
</feature>
<evidence type="ECO:0000256" key="2">
    <source>
        <dbReference type="ARBA" id="ARBA00010617"/>
    </source>
</evidence>
<proteinExistence type="inferred from homology"/>
<keyword evidence="11" id="KW-1185">Reference proteome</keyword>
<keyword evidence="7 8" id="KW-0503">Monooxygenase</keyword>
<evidence type="ECO:0000256" key="1">
    <source>
        <dbReference type="ARBA" id="ARBA00001971"/>
    </source>
</evidence>
<keyword evidence="4 8" id="KW-0479">Metal-binding</keyword>
<evidence type="ECO:0000313" key="11">
    <source>
        <dbReference type="Proteomes" id="UP001428817"/>
    </source>
</evidence>
<dbReference type="CDD" id="cd11045">
    <property type="entry name" value="CYP136-like"/>
    <property type="match status" value="1"/>
</dbReference>
<accession>A0ABP9QE46</accession>
<evidence type="ECO:0000256" key="5">
    <source>
        <dbReference type="ARBA" id="ARBA00023002"/>
    </source>
</evidence>
<evidence type="ECO:0000256" key="4">
    <source>
        <dbReference type="ARBA" id="ARBA00022723"/>
    </source>
</evidence>
<feature type="region of interest" description="Disordered" evidence="9">
    <location>
        <begin position="1"/>
        <end position="22"/>
    </location>
</feature>
<reference evidence="11" key="1">
    <citation type="journal article" date="2019" name="Int. J. Syst. Evol. Microbiol.">
        <title>The Global Catalogue of Microorganisms (GCM) 10K type strain sequencing project: providing services to taxonomists for standard genome sequencing and annotation.</title>
        <authorList>
            <consortium name="The Broad Institute Genomics Platform"/>
            <consortium name="The Broad Institute Genome Sequencing Center for Infectious Disease"/>
            <person name="Wu L."/>
            <person name="Ma J."/>
        </authorList>
    </citation>
    <scope>NUCLEOTIDE SEQUENCE [LARGE SCALE GENOMIC DNA]</scope>
    <source>
        <strain evidence="11">JCM 18303</strain>
    </source>
</reference>
<dbReference type="InterPro" id="IPR001128">
    <property type="entry name" value="Cyt_P450"/>
</dbReference>
<dbReference type="Proteomes" id="UP001428817">
    <property type="component" value="Unassembled WGS sequence"/>
</dbReference>
<dbReference type="PRINTS" id="PR00465">
    <property type="entry name" value="EP450IV"/>
</dbReference>
<evidence type="ECO:0000256" key="9">
    <source>
        <dbReference type="SAM" id="MobiDB-lite"/>
    </source>
</evidence>
<evidence type="ECO:0000256" key="3">
    <source>
        <dbReference type="ARBA" id="ARBA00022617"/>
    </source>
</evidence>
<evidence type="ECO:0000256" key="8">
    <source>
        <dbReference type="RuleBase" id="RU000461"/>
    </source>
</evidence>
<keyword evidence="5 8" id="KW-0560">Oxidoreductase</keyword>
<comment type="similarity">
    <text evidence="2 8">Belongs to the cytochrome P450 family.</text>
</comment>
<dbReference type="PRINTS" id="PR00385">
    <property type="entry name" value="P450"/>
</dbReference>
<dbReference type="PANTHER" id="PTHR24286:SF24">
    <property type="entry name" value="LANOSTEROL 14-ALPHA DEMETHYLASE"/>
    <property type="match status" value="1"/>
</dbReference>
<dbReference type="Pfam" id="PF00067">
    <property type="entry name" value="p450"/>
    <property type="match status" value="1"/>
</dbReference>
<dbReference type="InterPro" id="IPR002403">
    <property type="entry name" value="Cyt_P450_E_grp-IV"/>
</dbReference>
<protein>
    <submittedName>
        <fullName evidence="10">Cytochrome P450</fullName>
    </submittedName>
</protein>
<dbReference type="EMBL" id="BAABJP010000020">
    <property type="protein sequence ID" value="GAA5160395.1"/>
    <property type="molecule type" value="Genomic_DNA"/>
</dbReference>
<evidence type="ECO:0000256" key="7">
    <source>
        <dbReference type="ARBA" id="ARBA00023033"/>
    </source>
</evidence>
<organism evidence="10 11">
    <name type="scientific">Pseudonocardia eucalypti</name>
    <dbReference type="NCBI Taxonomy" id="648755"/>
    <lineage>
        <taxon>Bacteria</taxon>
        <taxon>Bacillati</taxon>
        <taxon>Actinomycetota</taxon>
        <taxon>Actinomycetes</taxon>
        <taxon>Pseudonocardiales</taxon>
        <taxon>Pseudonocardiaceae</taxon>
        <taxon>Pseudonocardia</taxon>
    </lineage>
</organism>
<comment type="caution">
    <text evidence="10">The sequence shown here is derived from an EMBL/GenBank/DDBJ whole genome shotgun (WGS) entry which is preliminary data.</text>
</comment>
<evidence type="ECO:0000256" key="6">
    <source>
        <dbReference type="ARBA" id="ARBA00023004"/>
    </source>
</evidence>
<keyword evidence="3 8" id="KW-0349">Heme</keyword>
<dbReference type="Gene3D" id="1.10.630.10">
    <property type="entry name" value="Cytochrome P450"/>
    <property type="match status" value="1"/>
</dbReference>
<dbReference type="SUPFAM" id="SSF48264">
    <property type="entry name" value="Cytochrome P450"/>
    <property type="match status" value="1"/>
</dbReference>
<dbReference type="InterPro" id="IPR036396">
    <property type="entry name" value="Cyt_P450_sf"/>
</dbReference>
<keyword evidence="6 8" id="KW-0408">Iron</keyword>
<dbReference type="PANTHER" id="PTHR24286">
    <property type="entry name" value="CYTOCHROME P450 26"/>
    <property type="match status" value="1"/>
</dbReference>
<gene>
    <name evidence="10" type="ORF">GCM10023321_42980</name>
</gene>
<sequence length="446" mass="50657">MQPTQAGNTPTEGLKEVRGPRSGGPLLALRLMRDPYGMGDKLHGEFGPLVSINVFGIQIVNARGPEAAEQILVNRDRAFASGPGWSYFIGPFFNRGIMLLDFDEHLLHRRIMQSAFTPDRLRAYSKLIQPNVREQLDRWSPGPGFRLRTALKQLTLDLALEVFVGLKLPRAEADRINKAFIDAVLAGTALVRMPVPGLRWHRGIRARKVLEEFFYSHIEAKRRDGGDDLFAALCAATTAEGERFSDEDVVNHMIFLLMAAHDTTTITMTTMSYYLAKHPEWQRRAREQSLGLGPDLGYEQLGELVAVDRIMKESLRLCPPVPGLPRRAIKDTEVLGYRIPEGSYISPTLLTNHFLPEYWSNPTVFDPDRFSPERAEDKVHKYAWHPFGGGVHKCIGLHFAGMQVKTIYHELLQRFEWSVPDDYTWPIDYSSLPFPRDGLPVDLRRR</sequence>
<dbReference type="PROSITE" id="PS00086">
    <property type="entry name" value="CYTOCHROME_P450"/>
    <property type="match status" value="1"/>
</dbReference>
<comment type="cofactor">
    <cofactor evidence="1">
        <name>heme</name>
        <dbReference type="ChEBI" id="CHEBI:30413"/>
    </cofactor>
</comment>
<dbReference type="InterPro" id="IPR017972">
    <property type="entry name" value="Cyt_P450_CS"/>
</dbReference>
<evidence type="ECO:0000313" key="10">
    <source>
        <dbReference type="EMBL" id="GAA5160395.1"/>
    </source>
</evidence>
<dbReference type="RefSeq" id="WP_185060346.1">
    <property type="nucleotide sequence ID" value="NZ_BAABJP010000020.1"/>
</dbReference>
<name>A0ABP9QE46_9PSEU</name>